<dbReference type="CDD" id="cd13653">
    <property type="entry name" value="PBP2_phosphate_like_1"/>
    <property type="match status" value="1"/>
</dbReference>
<dbReference type="SUPFAM" id="SSF53850">
    <property type="entry name" value="Periplasmic binding protein-like II"/>
    <property type="match status" value="1"/>
</dbReference>
<dbReference type="EMBL" id="CAFBMK010000415">
    <property type="protein sequence ID" value="CAB4956824.1"/>
    <property type="molecule type" value="Genomic_DNA"/>
</dbReference>
<evidence type="ECO:0000313" key="4">
    <source>
        <dbReference type="EMBL" id="CAB4956824.1"/>
    </source>
</evidence>
<dbReference type="PANTHER" id="PTHR30570:SF1">
    <property type="entry name" value="PHOSPHATE-BINDING PROTEIN PSTS"/>
    <property type="match status" value="1"/>
</dbReference>
<dbReference type="Gene3D" id="3.40.190.10">
    <property type="entry name" value="Periplasmic binding protein-like II"/>
    <property type="match status" value="2"/>
</dbReference>
<reference evidence="4" key="1">
    <citation type="submission" date="2020-05" db="EMBL/GenBank/DDBJ databases">
        <authorList>
            <person name="Chiriac C."/>
            <person name="Salcher M."/>
            <person name="Ghai R."/>
            <person name="Kavagutti S V."/>
        </authorList>
    </citation>
    <scope>NUCLEOTIDE SEQUENCE</scope>
</reference>
<dbReference type="PANTHER" id="PTHR30570">
    <property type="entry name" value="PERIPLASMIC PHOSPHATE BINDING COMPONENT OF PHOSPHATE ABC TRANSPORTER"/>
    <property type="match status" value="1"/>
</dbReference>
<name>A0A6J7KSZ0_9ZZZZ</name>
<feature type="region of interest" description="Disordered" evidence="2">
    <location>
        <begin position="81"/>
        <end position="103"/>
    </location>
</feature>
<dbReference type="Pfam" id="PF12849">
    <property type="entry name" value="PBP_like_2"/>
    <property type="match status" value="1"/>
</dbReference>
<protein>
    <submittedName>
        <fullName evidence="4">Unannotated protein</fullName>
    </submittedName>
</protein>
<evidence type="ECO:0000256" key="1">
    <source>
        <dbReference type="ARBA" id="ARBA00022729"/>
    </source>
</evidence>
<gene>
    <name evidence="4" type="ORF">UFOPK3564_03808</name>
</gene>
<evidence type="ECO:0000256" key="2">
    <source>
        <dbReference type="SAM" id="MobiDB-lite"/>
    </source>
</evidence>
<keyword evidence="1" id="KW-0732">Signal</keyword>
<feature type="domain" description="PBP" evidence="3">
    <location>
        <begin position="35"/>
        <end position="263"/>
    </location>
</feature>
<dbReference type="InterPro" id="IPR024370">
    <property type="entry name" value="PBP_domain"/>
</dbReference>
<dbReference type="InterPro" id="IPR050811">
    <property type="entry name" value="Phosphate_ABC_transporter"/>
</dbReference>
<proteinExistence type="predicted"/>
<accession>A0A6J7KSZ0</accession>
<evidence type="ECO:0000259" key="3">
    <source>
        <dbReference type="Pfam" id="PF12849"/>
    </source>
</evidence>
<dbReference type="AlphaFoldDB" id="A0A6J7KSZ0"/>
<organism evidence="4">
    <name type="scientific">freshwater metagenome</name>
    <dbReference type="NCBI Taxonomy" id="449393"/>
    <lineage>
        <taxon>unclassified sequences</taxon>
        <taxon>metagenomes</taxon>
        <taxon>ecological metagenomes</taxon>
    </lineage>
</organism>
<sequence>MRLPVPVARVATASALAAALAVPAVGAVGAAPAVAASKKSTITLSGSTSVFPLASALTKKYSTLNSKVSFRVAQGGSDKGITDASKGRVSIGNSSRDPRADDPKGLNFYKIAKDAVCLITNPSNKLANGLTQKQVQDIFSGKIRSWSEVPGAQQTGTISLQARNEASGTLDAFENLFMGGDSLSSTAARLGSNGLIQAAVKRDPAAIGFVSIEFLGGVSAATYQGVACTTGNAKSGAYKGTRSFWMVTKGAPKGETARFINWIRTSSAARRIVVAQKAVPLK</sequence>